<dbReference type="RefSeq" id="WP_143150622.1">
    <property type="nucleotide sequence ID" value="NZ_CP139972.1"/>
</dbReference>
<dbReference type="Proteomes" id="UP001326715">
    <property type="component" value="Chromosome"/>
</dbReference>
<dbReference type="STRING" id="1004.SAMN05661012_00963"/>
<dbReference type="Proteomes" id="UP000183788">
    <property type="component" value="Unassembled WGS sequence"/>
</dbReference>
<evidence type="ECO:0000313" key="4">
    <source>
        <dbReference type="Proteomes" id="UP001326715"/>
    </source>
</evidence>
<proteinExistence type="predicted"/>
<protein>
    <recommendedName>
        <fullName evidence="5">Lipoprotein</fullName>
    </recommendedName>
</protein>
<name>A0A1K1MWM6_9BACT</name>
<dbReference type="PROSITE" id="PS51257">
    <property type="entry name" value="PROKAR_LIPOPROTEIN"/>
    <property type="match status" value="1"/>
</dbReference>
<sequence>MFCDLKWLFRPFIAIMLVISFGCGKEKSIDPPTGQTGGSDTTGIVTGGTAQYNISSCEDASISGTYQVGKALGSDALIKIKLNVTKAGDWSMATGAVNGMVFVGAGSFSTTGAQTITLQGTGVPIAAGSNAISYKIGTTSCSVTVTAIGNDNSGSSSDYHYSITIDGKEYSQSATMYNNWQPGSFLNGVDDVSFGASIIYGYDDAPANSTSFGIEIGTMHGYLKASDSQFRAFFAAGTRNYTKDFSTMDGVSIGWKDPNGVQWQSNNGSGDQTGSTFSIISIEDARDVTGTLYLKTKIRFTCKLYNEAGEVKTVTKGEMLGSFGKI</sequence>
<dbReference type="EMBL" id="CP140154">
    <property type="protein sequence ID" value="WQG91317.1"/>
    <property type="molecule type" value="Genomic_DNA"/>
</dbReference>
<organism evidence="1 3">
    <name type="scientific">Chitinophaga sancti</name>
    <dbReference type="NCBI Taxonomy" id="1004"/>
    <lineage>
        <taxon>Bacteria</taxon>
        <taxon>Pseudomonadati</taxon>
        <taxon>Bacteroidota</taxon>
        <taxon>Chitinophagia</taxon>
        <taxon>Chitinophagales</taxon>
        <taxon>Chitinophagaceae</taxon>
        <taxon>Chitinophaga</taxon>
    </lineage>
</organism>
<evidence type="ECO:0000313" key="3">
    <source>
        <dbReference type="Proteomes" id="UP000183788"/>
    </source>
</evidence>
<dbReference type="EMBL" id="FPIZ01000002">
    <property type="protein sequence ID" value="SFW27578.1"/>
    <property type="molecule type" value="Genomic_DNA"/>
</dbReference>
<dbReference type="OrthoDB" id="661657at2"/>
<accession>A0A1K1MWM6</accession>
<reference evidence="1 3" key="1">
    <citation type="submission" date="2016-11" db="EMBL/GenBank/DDBJ databases">
        <authorList>
            <person name="Jaros S."/>
            <person name="Januszkiewicz K."/>
            <person name="Wedrychowicz H."/>
        </authorList>
    </citation>
    <scope>NUCLEOTIDE SEQUENCE [LARGE SCALE GENOMIC DNA]</scope>
    <source>
        <strain evidence="1 3">DSM 784</strain>
    </source>
</reference>
<evidence type="ECO:0000313" key="2">
    <source>
        <dbReference type="EMBL" id="WQG91317.1"/>
    </source>
</evidence>
<dbReference type="AlphaFoldDB" id="A0A1K1MWM6"/>
<evidence type="ECO:0000313" key="1">
    <source>
        <dbReference type="EMBL" id="SFW27578.1"/>
    </source>
</evidence>
<keyword evidence="4" id="KW-1185">Reference proteome</keyword>
<reference evidence="2 4" key="2">
    <citation type="submission" date="2023-11" db="EMBL/GenBank/DDBJ databases">
        <title>MicrobeMod: A computational toolkit for identifying prokaryotic methylation and restriction-modification with nanopore sequencing.</title>
        <authorList>
            <person name="Crits-Christoph A."/>
            <person name="Kang S.C."/>
            <person name="Lee H."/>
            <person name="Ostrov N."/>
        </authorList>
    </citation>
    <scope>NUCLEOTIDE SEQUENCE [LARGE SCALE GENOMIC DNA]</scope>
    <source>
        <strain evidence="2 4">ATCC 23090</strain>
    </source>
</reference>
<evidence type="ECO:0008006" key="5">
    <source>
        <dbReference type="Google" id="ProtNLM"/>
    </source>
</evidence>
<gene>
    <name evidence="1" type="ORF">SAMN05661012_00963</name>
    <name evidence="2" type="ORF">SR876_07385</name>
</gene>